<evidence type="ECO:0000313" key="4">
    <source>
        <dbReference type="Proteomes" id="UP001549036"/>
    </source>
</evidence>
<accession>A0ABV2HLF8</accession>
<dbReference type="EMBL" id="JBEPLM010000001">
    <property type="protein sequence ID" value="MET3591402.1"/>
    <property type="molecule type" value="Genomic_DNA"/>
</dbReference>
<name>A0ABV2HLF8_9HYPH</name>
<dbReference type="RefSeq" id="WP_292372600.1">
    <property type="nucleotide sequence ID" value="NZ_JBEPLM010000001.1"/>
</dbReference>
<keyword evidence="4" id="KW-1185">Reference proteome</keyword>
<gene>
    <name evidence="3" type="ORF">ABID26_000781</name>
</gene>
<evidence type="ECO:0000256" key="2">
    <source>
        <dbReference type="ARBA" id="ARBA00049988"/>
    </source>
</evidence>
<evidence type="ECO:0000256" key="1">
    <source>
        <dbReference type="ARBA" id="ARBA00022649"/>
    </source>
</evidence>
<organism evidence="3 4">
    <name type="scientific">Mesorhizobium shonense</name>
    <dbReference type="NCBI Taxonomy" id="1209948"/>
    <lineage>
        <taxon>Bacteria</taxon>
        <taxon>Pseudomonadati</taxon>
        <taxon>Pseudomonadota</taxon>
        <taxon>Alphaproteobacteria</taxon>
        <taxon>Hyphomicrobiales</taxon>
        <taxon>Phyllobacteriaceae</taxon>
        <taxon>Mesorhizobium</taxon>
    </lineage>
</organism>
<protein>
    <submittedName>
        <fullName evidence="3">Uncharacterized protein (DUF1778 family)</fullName>
    </submittedName>
</protein>
<dbReference type="InterPro" id="IPR014795">
    <property type="entry name" value="TacA_1-like"/>
</dbReference>
<comment type="similarity">
    <text evidence="2">Belongs to the TacA antitoxin family.</text>
</comment>
<dbReference type="Pfam" id="PF08681">
    <property type="entry name" value="TacA1"/>
    <property type="match status" value="1"/>
</dbReference>
<dbReference type="Gene3D" id="1.20.5.780">
    <property type="entry name" value="Single helix bin"/>
    <property type="match status" value="1"/>
</dbReference>
<dbReference type="SUPFAM" id="SSF47598">
    <property type="entry name" value="Ribbon-helix-helix"/>
    <property type="match status" value="1"/>
</dbReference>
<reference evidence="3 4" key="1">
    <citation type="submission" date="2024-06" db="EMBL/GenBank/DDBJ databases">
        <title>Genomic Encyclopedia of Type Strains, Phase IV (KMG-IV): sequencing the most valuable type-strain genomes for metagenomic binning, comparative biology and taxonomic classification.</title>
        <authorList>
            <person name="Goeker M."/>
        </authorList>
    </citation>
    <scope>NUCLEOTIDE SEQUENCE [LARGE SCALE GENOMIC DNA]</scope>
    <source>
        <strain evidence="3 4">DSM 29846</strain>
    </source>
</reference>
<evidence type="ECO:0000313" key="3">
    <source>
        <dbReference type="EMBL" id="MET3591402.1"/>
    </source>
</evidence>
<comment type="caution">
    <text evidence="3">The sequence shown here is derived from an EMBL/GenBank/DDBJ whole genome shotgun (WGS) entry which is preliminary data.</text>
</comment>
<keyword evidence="1" id="KW-1277">Toxin-antitoxin system</keyword>
<proteinExistence type="inferred from homology"/>
<sequence>MPSQRTPRSALLDAVQQISSGTTSIRLSAADQLALVEAIANPPEPNEALHRAFDAYKSLVIESR</sequence>
<dbReference type="Proteomes" id="UP001549036">
    <property type="component" value="Unassembled WGS sequence"/>
</dbReference>
<dbReference type="InterPro" id="IPR010985">
    <property type="entry name" value="Ribbon_hlx_hlx"/>
</dbReference>